<protein>
    <submittedName>
        <fullName evidence="2">5'-3' exonuclease</fullName>
    </submittedName>
</protein>
<proteinExistence type="predicted"/>
<gene>
    <name evidence="2" type="ORF">elemo79Aphanotate_25</name>
</gene>
<dbReference type="Proteomes" id="UP000510645">
    <property type="component" value="Segment"/>
</dbReference>
<dbReference type="GO" id="GO:0017108">
    <property type="term" value="F:5'-flap endonuclease activity"/>
    <property type="evidence" value="ECO:0007669"/>
    <property type="project" value="InterPro"/>
</dbReference>
<dbReference type="PANTHER" id="PTHR42646:SF2">
    <property type="entry name" value="5'-3' EXONUCLEASE FAMILY PROTEIN"/>
    <property type="match status" value="1"/>
</dbReference>
<dbReference type="PANTHER" id="PTHR42646">
    <property type="entry name" value="FLAP ENDONUCLEASE XNI"/>
    <property type="match status" value="1"/>
</dbReference>
<dbReference type="SUPFAM" id="SSF47807">
    <property type="entry name" value="5' to 3' exonuclease, C-terminal subdomain"/>
    <property type="match status" value="1"/>
</dbReference>
<reference evidence="2 3" key="1">
    <citation type="submission" date="2020-05" db="EMBL/GenBank/DDBJ databases">
        <title>Genomics and ecology of novel Flavobacterium phages from the Baltic Sea.</title>
        <authorList>
            <person name="Hoetzinger M."/>
            <person name="Nilsson E."/>
            <person name="Holmfeldt K."/>
        </authorList>
    </citation>
    <scope>NUCLEOTIDE SEQUENCE [LARGE SCALE GENOMIC DNA]</scope>
</reference>
<dbReference type="InterPro" id="IPR020046">
    <property type="entry name" value="5-3_exonucl_a-hlix_arch_N"/>
</dbReference>
<dbReference type="Gene3D" id="3.40.50.1010">
    <property type="entry name" value="5'-nuclease"/>
    <property type="match status" value="1"/>
</dbReference>
<keyword evidence="2" id="KW-0269">Exonuclease</keyword>
<name>A0A7D5KD24_9CAUD</name>
<keyword evidence="3" id="KW-1185">Reference proteome</keyword>
<dbReference type="InterPro" id="IPR029060">
    <property type="entry name" value="PIN-like_dom_sf"/>
</dbReference>
<keyword evidence="2" id="KW-0540">Nuclease</keyword>
<dbReference type="EMBL" id="MT497017">
    <property type="protein sequence ID" value="QLF85219.1"/>
    <property type="molecule type" value="Genomic_DNA"/>
</dbReference>
<dbReference type="GO" id="GO:0003677">
    <property type="term" value="F:DNA binding"/>
    <property type="evidence" value="ECO:0007669"/>
    <property type="project" value="InterPro"/>
</dbReference>
<sequence length="239" mass="27704">MNKIILIDADSMCYIGGSCEEVDQAYDKIDQAISNIISTSGASHYTLFVEKPFNNNFRKKIVKSYKVGRANKELPKFYNEIKEYLIGSWNAYGLGGYESDDVLISYYKKCKEEYPFTEVVIASMDKDLKQYPIVMFDTYYQRFGQVYNITEEEANYNLWIQVIMGDSTDSISGIKGKGIKYAESVLKCSKNHFIATCRAYRKNYGSRWQKNFIKNYVQVKLLDNLNVKIDLSEVDFNQE</sequence>
<dbReference type="SUPFAM" id="SSF88723">
    <property type="entry name" value="PIN domain-like"/>
    <property type="match status" value="1"/>
</dbReference>
<feature type="domain" description="5'-3' exonuclease alpha-helical arch N-terminal" evidence="1">
    <location>
        <begin position="31"/>
        <end position="131"/>
    </location>
</feature>
<dbReference type="InterPro" id="IPR036279">
    <property type="entry name" value="5-3_exonuclease_C_sf"/>
</dbReference>
<dbReference type="InterPro" id="IPR038969">
    <property type="entry name" value="FEN"/>
</dbReference>
<evidence type="ECO:0000313" key="3">
    <source>
        <dbReference type="Proteomes" id="UP000510645"/>
    </source>
</evidence>
<dbReference type="Pfam" id="PF02739">
    <property type="entry name" value="5_3_exonuc_N"/>
    <property type="match status" value="1"/>
</dbReference>
<evidence type="ECO:0000313" key="2">
    <source>
        <dbReference type="EMBL" id="QLF85219.1"/>
    </source>
</evidence>
<dbReference type="GO" id="GO:0033567">
    <property type="term" value="P:DNA replication, Okazaki fragment processing"/>
    <property type="evidence" value="ECO:0007669"/>
    <property type="project" value="InterPro"/>
</dbReference>
<evidence type="ECO:0000259" key="1">
    <source>
        <dbReference type="Pfam" id="PF02739"/>
    </source>
</evidence>
<keyword evidence="2" id="KW-0378">Hydrolase</keyword>
<accession>A0A7D5KD24</accession>
<dbReference type="GO" id="GO:0004527">
    <property type="term" value="F:exonuclease activity"/>
    <property type="evidence" value="ECO:0007669"/>
    <property type="project" value="UniProtKB-KW"/>
</dbReference>
<organism evidence="2 3">
    <name type="scientific">Flavobacterium phage vB_FspP_elemoA_7-9A</name>
    <dbReference type="NCBI Taxonomy" id="2743781"/>
    <lineage>
        <taxon>Viruses</taxon>
        <taxon>Duplodnaviria</taxon>
        <taxon>Heunggongvirae</taxon>
        <taxon>Uroviricota</taxon>
        <taxon>Caudoviricetes</taxon>
        <taxon>Elemovirus</taxon>
        <taxon>Elemovirus elemoA</taxon>
    </lineage>
</organism>